<gene>
    <name evidence="1" type="ORF">L1987_48025</name>
</gene>
<name>A0ACB9FRP8_9ASTR</name>
<dbReference type="Proteomes" id="UP001056120">
    <property type="component" value="Linkage Group LG16"/>
</dbReference>
<comment type="caution">
    <text evidence="1">The sequence shown here is derived from an EMBL/GenBank/DDBJ whole genome shotgun (WGS) entry which is preliminary data.</text>
</comment>
<evidence type="ECO:0000313" key="1">
    <source>
        <dbReference type="EMBL" id="KAI3773495.1"/>
    </source>
</evidence>
<keyword evidence="2" id="KW-1185">Reference proteome</keyword>
<reference evidence="1 2" key="2">
    <citation type="journal article" date="2022" name="Mol. Ecol. Resour.">
        <title>The genomes of chicory, endive, great burdock and yacon provide insights into Asteraceae paleo-polyploidization history and plant inulin production.</title>
        <authorList>
            <person name="Fan W."/>
            <person name="Wang S."/>
            <person name="Wang H."/>
            <person name="Wang A."/>
            <person name="Jiang F."/>
            <person name="Liu H."/>
            <person name="Zhao H."/>
            <person name="Xu D."/>
            <person name="Zhang Y."/>
        </authorList>
    </citation>
    <scope>NUCLEOTIDE SEQUENCE [LARGE SCALE GENOMIC DNA]</scope>
    <source>
        <strain evidence="2">cv. Yunnan</strain>
        <tissue evidence="1">Leaves</tissue>
    </source>
</reference>
<proteinExistence type="predicted"/>
<organism evidence="1 2">
    <name type="scientific">Smallanthus sonchifolius</name>
    <dbReference type="NCBI Taxonomy" id="185202"/>
    <lineage>
        <taxon>Eukaryota</taxon>
        <taxon>Viridiplantae</taxon>
        <taxon>Streptophyta</taxon>
        <taxon>Embryophyta</taxon>
        <taxon>Tracheophyta</taxon>
        <taxon>Spermatophyta</taxon>
        <taxon>Magnoliopsida</taxon>
        <taxon>eudicotyledons</taxon>
        <taxon>Gunneridae</taxon>
        <taxon>Pentapetalae</taxon>
        <taxon>asterids</taxon>
        <taxon>campanulids</taxon>
        <taxon>Asterales</taxon>
        <taxon>Asteraceae</taxon>
        <taxon>Asteroideae</taxon>
        <taxon>Heliantheae alliance</taxon>
        <taxon>Millerieae</taxon>
        <taxon>Smallanthus</taxon>
    </lineage>
</organism>
<reference evidence="2" key="1">
    <citation type="journal article" date="2022" name="Mol. Ecol. Resour.">
        <title>The genomes of chicory, endive, great burdock and yacon provide insights into Asteraceae palaeo-polyploidization history and plant inulin production.</title>
        <authorList>
            <person name="Fan W."/>
            <person name="Wang S."/>
            <person name="Wang H."/>
            <person name="Wang A."/>
            <person name="Jiang F."/>
            <person name="Liu H."/>
            <person name="Zhao H."/>
            <person name="Xu D."/>
            <person name="Zhang Y."/>
        </authorList>
    </citation>
    <scope>NUCLEOTIDE SEQUENCE [LARGE SCALE GENOMIC DNA]</scope>
    <source>
        <strain evidence="2">cv. Yunnan</strain>
    </source>
</reference>
<protein>
    <submittedName>
        <fullName evidence="1">Uncharacterized protein</fullName>
    </submittedName>
</protein>
<evidence type="ECO:0000313" key="2">
    <source>
        <dbReference type="Proteomes" id="UP001056120"/>
    </source>
</evidence>
<dbReference type="EMBL" id="CM042033">
    <property type="protein sequence ID" value="KAI3773495.1"/>
    <property type="molecule type" value="Genomic_DNA"/>
</dbReference>
<accession>A0ACB9FRP8</accession>
<sequence length="163" mass="17996">MSCWTFLQLLQDVRSKIENCFKKKPTTCFECGEAGHIKTYCPKLKKPDGTGPNPAGGVKKNARAFVLNTNEAACMPDVITGCLAYLVTVTTDTKKKIEDVPVVADFPDIFPEELPGIPPEREVEFRINLVPGTAPIVKAPYKLAPTEMAELKKQLDELLEKDS</sequence>